<dbReference type="InterPro" id="IPR033116">
    <property type="entry name" value="TRYPSIN_SER"/>
</dbReference>
<dbReference type="CDD" id="cd00190">
    <property type="entry name" value="Tryp_SPc"/>
    <property type="match status" value="1"/>
</dbReference>
<dbReference type="GO" id="GO:0006508">
    <property type="term" value="P:proteolysis"/>
    <property type="evidence" value="ECO:0007669"/>
    <property type="project" value="UniProtKB-KW"/>
</dbReference>
<keyword evidence="4" id="KW-0645">Protease</keyword>
<dbReference type="AlphaFoldDB" id="H2DRI7"/>
<reference evidence="4" key="2">
    <citation type="journal article" date="2012" name="Mol. Biol. Rep.">
        <title>Characterization and expression analysis of a trypsin-like serine protease from planarian Dugesia japonica.</title>
        <authorList>
            <person name="Zhou L."/>
            <person name="Wu S."/>
            <person name="Liu D."/>
            <person name="Xu B."/>
            <person name="Zhang X."/>
            <person name="Zhao B."/>
        </authorList>
    </citation>
    <scope>NUCLEOTIDE SEQUENCE</scope>
</reference>
<dbReference type="PANTHER" id="PTHR24252">
    <property type="entry name" value="ACROSIN-RELATED"/>
    <property type="match status" value="1"/>
</dbReference>
<reference evidence="4" key="1">
    <citation type="submission" date="2011-09" db="EMBL/GenBank/DDBJ databases">
        <authorList>
            <person name="Zhou L.M."/>
            <person name="Zhao B.S."/>
        </authorList>
    </citation>
    <scope>NUCLEOTIDE SEQUENCE</scope>
</reference>
<dbReference type="Gene3D" id="2.40.10.10">
    <property type="entry name" value="Trypsin-like serine proteases"/>
    <property type="match status" value="1"/>
</dbReference>
<evidence type="ECO:0000256" key="2">
    <source>
        <dbReference type="ARBA" id="ARBA00024195"/>
    </source>
</evidence>
<accession>H2DRI7</accession>
<dbReference type="PANTHER" id="PTHR24252:SF7">
    <property type="entry name" value="HYALIN"/>
    <property type="match status" value="1"/>
</dbReference>
<dbReference type="InterPro" id="IPR043504">
    <property type="entry name" value="Peptidase_S1_PA_chymotrypsin"/>
</dbReference>
<dbReference type="InterPro" id="IPR009003">
    <property type="entry name" value="Peptidase_S1_PA"/>
</dbReference>
<evidence type="ECO:0000313" key="4">
    <source>
        <dbReference type="EMBL" id="AEY79715.1"/>
    </source>
</evidence>
<proteinExistence type="evidence at transcript level"/>
<dbReference type="PROSITE" id="PS50240">
    <property type="entry name" value="TRYPSIN_DOM"/>
    <property type="match status" value="1"/>
</dbReference>
<name>H2DRI7_DUGJA</name>
<dbReference type="InterPro" id="IPR001254">
    <property type="entry name" value="Trypsin_dom"/>
</dbReference>
<dbReference type="PROSITE" id="PS00135">
    <property type="entry name" value="TRYPSIN_SER"/>
    <property type="match status" value="1"/>
</dbReference>
<evidence type="ECO:0000256" key="1">
    <source>
        <dbReference type="ARBA" id="ARBA00023157"/>
    </source>
</evidence>
<comment type="similarity">
    <text evidence="2">Belongs to the peptidase S1 family. CLIP subfamily.</text>
</comment>
<dbReference type="Pfam" id="PF00089">
    <property type="entry name" value="Trypsin"/>
    <property type="match status" value="1"/>
</dbReference>
<dbReference type="SUPFAM" id="SSF50494">
    <property type="entry name" value="Trypsin-like serine proteases"/>
    <property type="match status" value="1"/>
</dbReference>
<dbReference type="SMART" id="SM00020">
    <property type="entry name" value="Tryp_SPc"/>
    <property type="match status" value="1"/>
</dbReference>
<feature type="domain" description="Peptidase S1" evidence="3">
    <location>
        <begin position="1"/>
        <end position="202"/>
    </location>
</feature>
<sequence length="202" mass="22650">MKSWNLNTFKYYQMEVYLAEYDLYRMYGVEKIFQVTKTIIHPSYRHEYAYLEGNDVALIKFDGFISNGQYDYIHYNELDVNAIFKPGDRCEVVGWGSMLPPGQDISRFLQKAAINIISNSECGRIFSNVADVRSNICAGSGRLSTSSCRGDSGGPLFCTDGKRHHIQVGIVSYGTVPCGQPNIPSVYTRVSEVAGWIKANAN</sequence>
<organism evidence="4">
    <name type="scientific">Dugesia japonica</name>
    <name type="common">Planarian</name>
    <dbReference type="NCBI Taxonomy" id="6161"/>
    <lineage>
        <taxon>Eukaryota</taxon>
        <taxon>Metazoa</taxon>
        <taxon>Spiralia</taxon>
        <taxon>Lophotrochozoa</taxon>
        <taxon>Platyhelminthes</taxon>
        <taxon>Rhabditophora</taxon>
        <taxon>Seriata</taxon>
        <taxon>Tricladida</taxon>
        <taxon>Continenticola</taxon>
        <taxon>Geoplanoidea</taxon>
        <taxon>Dugesiidae</taxon>
        <taxon>Dugesia</taxon>
    </lineage>
</organism>
<protein>
    <submittedName>
        <fullName evidence="4">Trypsin-like serine protease</fullName>
    </submittedName>
</protein>
<dbReference type="GO" id="GO:0004252">
    <property type="term" value="F:serine-type endopeptidase activity"/>
    <property type="evidence" value="ECO:0007669"/>
    <property type="project" value="InterPro"/>
</dbReference>
<dbReference type="EMBL" id="JN648901">
    <property type="protein sequence ID" value="AEY79715.1"/>
    <property type="molecule type" value="mRNA"/>
</dbReference>
<keyword evidence="4" id="KW-0378">Hydrolase</keyword>
<keyword evidence="1" id="KW-1015">Disulfide bond</keyword>
<dbReference type="FunFam" id="2.40.10.10:FF:000002">
    <property type="entry name" value="Transmembrane protease serine"/>
    <property type="match status" value="1"/>
</dbReference>
<evidence type="ECO:0000259" key="3">
    <source>
        <dbReference type="PROSITE" id="PS50240"/>
    </source>
</evidence>